<dbReference type="SUPFAM" id="SSF88946">
    <property type="entry name" value="Sigma2 domain of RNA polymerase sigma factors"/>
    <property type="match status" value="1"/>
</dbReference>
<evidence type="ECO:0000256" key="4">
    <source>
        <dbReference type="ARBA" id="ARBA00023125"/>
    </source>
</evidence>
<comment type="similarity">
    <text evidence="1 6">Belongs to the sigma-70 factor family. ECF subfamily.</text>
</comment>
<dbReference type="InterPro" id="IPR007627">
    <property type="entry name" value="RNA_pol_sigma70_r2"/>
</dbReference>
<evidence type="ECO:0000259" key="7">
    <source>
        <dbReference type="Pfam" id="PF04542"/>
    </source>
</evidence>
<evidence type="ECO:0000256" key="3">
    <source>
        <dbReference type="ARBA" id="ARBA00023082"/>
    </source>
</evidence>
<dbReference type="Proteomes" id="UP000007962">
    <property type="component" value="Chromosome"/>
</dbReference>
<dbReference type="Pfam" id="PF08281">
    <property type="entry name" value="Sigma70_r4_2"/>
    <property type="match status" value="1"/>
</dbReference>
<evidence type="ECO:0000313" key="10">
    <source>
        <dbReference type="Proteomes" id="UP000007962"/>
    </source>
</evidence>
<accession>C5C288</accession>
<dbReference type="GO" id="GO:0006352">
    <property type="term" value="P:DNA-templated transcription initiation"/>
    <property type="evidence" value="ECO:0007669"/>
    <property type="project" value="InterPro"/>
</dbReference>
<dbReference type="Pfam" id="PF04542">
    <property type="entry name" value="Sigma70_r2"/>
    <property type="match status" value="1"/>
</dbReference>
<keyword evidence="3 6" id="KW-0731">Sigma factor</keyword>
<dbReference type="eggNOG" id="COG1595">
    <property type="taxonomic scope" value="Bacteria"/>
</dbReference>
<evidence type="ECO:0000256" key="5">
    <source>
        <dbReference type="ARBA" id="ARBA00023163"/>
    </source>
</evidence>
<dbReference type="InterPro" id="IPR013249">
    <property type="entry name" value="RNA_pol_sigma70_r4_t2"/>
</dbReference>
<evidence type="ECO:0000256" key="2">
    <source>
        <dbReference type="ARBA" id="ARBA00023015"/>
    </source>
</evidence>
<evidence type="ECO:0000256" key="1">
    <source>
        <dbReference type="ARBA" id="ARBA00010641"/>
    </source>
</evidence>
<dbReference type="HOGENOM" id="CLU_047691_9_3_11"/>
<protein>
    <recommendedName>
        <fullName evidence="6">RNA polymerase sigma factor</fullName>
    </recommendedName>
</protein>
<dbReference type="Gene3D" id="1.10.10.10">
    <property type="entry name" value="Winged helix-like DNA-binding domain superfamily/Winged helix DNA-binding domain"/>
    <property type="match status" value="1"/>
</dbReference>
<dbReference type="AlphaFoldDB" id="C5C288"/>
<reference evidence="9 10" key="1">
    <citation type="journal article" date="2009" name="Stand. Genomic Sci.">
        <title>Complete genome sequence of Beutenbergia cavernae type strain (HKI 0122).</title>
        <authorList>
            <person name="Land M."/>
            <person name="Pukall R."/>
            <person name="Abt B."/>
            <person name="Goker M."/>
            <person name="Rohde M."/>
            <person name="Glavina Del Rio T."/>
            <person name="Tice H."/>
            <person name="Copeland A."/>
            <person name="Cheng J.F."/>
            <person name="Lucas S."/>
            <person name="Chen F."/>
            <person name="Nolan M."/>
            <person name="Bruce D."/>
            <person name="Goodwin L."/>
            <person name="Pitluck S."/>
            <person name="Ivanova N."/>
            <person name="Mavromatis K."/>
            <person name="Ovchinnikova G."/>
            <person name="Pati A."/>
            <person name="Chen A."/>
            <person name="Palaniappan K."/>
            <person name="Hauser L."/>
            <person name="Chang Y.J."/>
            <person name="Jefferies C.C."/>
            <person name="Saunders E."/>
            <person name="Brettin T."/>
            <person name="Detter J.C."/>
            <person name="Han C."/>
            <person name="Chain P."/>
            <person name="Bristow J."/>
            <person name="Eisen J.A."/>
            <person name="Markowitz V."/>
            <person name="Hugenholtz P."/>
            <person name="Kyrpides N.C."/>
            <person name="Klenk H.P."/>
            <person name="Lapidus A."/>
        </authorList>
    </citation>
    <scope>NUCLEOTIDE SEQUENCE [LARGE SCALE GENOMIC DNA]</scope>
    <source>
        <strain evidence="10">ATCC BAA-8 / DSM 12333 / NBRC 16432</strain>
    </source>
</reference>
<dbReference type="STRING" id="471853.Bcav_3471"/>
<dbReference type="InterPro" id="IPR000838">
    <property type="entry name" value="RNA_pol_sigma70_ECF_CS"/>
</dbReference>
<dbReference type="PROSITE" id="PS01063">
    <property type="entry name" value="SIGMA70_ECF"/>
    <property type="match status" value="1"/>
</dbReference>
<dbReference type="InterPro" id="IPR036388">
    <property type="entry name" value="WH-like_DNA-bd_sf"/>
</dbReference>
<dbReference type="KEGG" id="bcv:Bcav_3471"/>
<name>C5C288_BEUC1</name>
<proteinExistence type="inferred from homology"/>
<dbReference type="SUPFAM" id="SSF88659">
    <property type="entry name" value="Sigma3 and sigma4 domains of RNA polymerase sigma factors"/>
    <property type="match status" value="1"/>
</dbReference>
<keyword evidence="4 6" id="KW-0238">DNA-binding</keyword>
<dbReference type="CDD" id="cd06171">
    <property type="entry name" value="Sigma70_r4"/>
    <property type="match status" value="1"/>
</dbReference>
<keyword evidence="5 6" id="KW-0804">Transcription</keyword>
<dbReference type="Gene3D" id="1.10.1740.10">
    <property type="match status" value="1"/>
</dbReference>
<feature type="domain" description="RNA polymerase sigma-70 region 2" evidence="7">
    <location>
        <begin position="26"/>
        <end position="93"/>
    </location>
</feature>
<evidence type="ECO:0000313" key="9">
    <source>
        <dbReference type="EMBL" id="ACQ81713.1"/>
    </source>
</evidence>
<evidence type="ECO:0000259" key="8">
    <source>
        <dbReference type="Pfam" id="PF08281"/>
    </source>
</evidence>
<dbReference type="GO" id="GO:0006950">
    <property type="term" value="P:response to stress"/>
    <property type="evidence" value="ECO:0007669"/>
    <property type="project" value="UniProtKB-ARBA"/>
</dbReference>
<gene>
    <name evidence="9" type="ordered locus">Bcav_3471</name>
</gene>
<dbReference type="InterPro" id="IPR039425">
    <property type="entry name" value="RNA_pol_sigma-70-like"/>
</dbReference>
<keyword evidence="2 6" id="KW-0805">Transcription regulation</keyword>
<feature type="domain" description="RNA polymerase sigma factor 70 region 4 type 2" evidence="8">
    <location>
        <begin position="120"/>
        <end position="171"/>
    </location>
</feature>
<dbReference type="NCBIfam" id="TIGR02937">
    <property type="entry name" value="sigma70-ECF"/>
    <property type="match status" value="1"/>
</dbReference>
<sequence>MIVVDEDAELETAFSDGDPDAVRIAYDRWSPLVYTLAVRALGNVAEAEDVTQQVFVSAWRSRTSYRSDLGPLPAWLVGITRRRIADAFEVRARERRAVEASPAAGDGHAENVTQVLDSVIITDALGRLPEPQRRVVALAFYEQLTHTEIAAHTGLPLGTVKSHLRRSLERLRSTLEVPDVTS</sequence>
<dbReference type="PANTHER" id="PTHR43133:SF62">
    <property type="entry name" value="RNA POLYMERASE SIGMA FACTOR SIGZ"/>
    <property type="match status" value="1"/>
</dbReference>
<dbReference type="RefSeq" id="WP_015883950.1">
    <property type="nucleotide sequence ID" value="NC_012669.1"/>
</dbReference>
<dbReference type="InterPro" id="IPR014284">
    <property type="entry name" value="RNA_pol_sigma-70_dom"/>
</dbReference>
<dbReference type="InterPro" id="IPR013324">
    <property type="entry name" value="RNA_pol_sigma_r3/r4-like"/>
</dbReference>
<dbReference type="GO" id="GO:0016987">
    <property type="term" value="F:sigma factor activity"/>
    <property type="evidence" value="ECO:0007669"/>
    <property type="project" value="UniProtKB-KW"/>
</dbReference>
<dbReference type="GO" id="GO:0003677">
    <property type="term" value="F:DNA binding"/>
    <property type="evidence" value="ECO:0007669"/>
    <property type="project" value="UniProtKB-KW"/>
</dbReference>
<keyword evidence="10" id="KW-1185">Reference proteome</keyword>
<dbReference type="InterPro" id="IPR013325">
    <property type="entry name" value="RNA_pol_sigma_r2"/>
</dbReference>
<dbReference type="EMBL" id="CP001618">
    <property type="protein sequence ID" value="ACQ81713.1"/>
    <property type="molecule type" value="Genomic_DNA"/>
</dbReference>
<organism evidence="9 10">
    <name type="scientific">Beutenbergia cavernae (strain ATCC BAA-8 / DSM 12333 / CCUG 43141 / JCM 11478 / NBRC 16432 / NCIMB 13614 / HKI 0122)</name>
    <dbReference type="NCBI Taxonomy" id="471853"/>
    <lineage>
        <taxon>Bacteria</taxon>
        <taxon>Bacillati</taxon>
        <taxon>Actinomycetota</taxon>
        <taxon>Actinomycetes</taxon>
        <taxon>Micrococcales</taxon>
        <taxon>Beutenbergiaceae</taxon>
        <taxon>Beutenbergia</taxon>
    </lineage>
</organism>
<dbReference type="PANTHER" id="PTHR43133">
    <property type="entry name" value="RNA POLYMERASE ECF-TYPE SIGMA FACTO"/>
    <property type="match status" value="1"/>
</dbReference>
<evidence type="ECO:0000256" key="6">
    <source>
        <dbReference type="RuleBase" id="RU000716"/>
    </source>
</evidence>